<evidence type="ECO:0000256" key="14">
    <source>
        <dbReference type="ARBA" id="ARBA00038000"/>
    </source>
</evidence>
<evidence type="ECO:0000256" key="6">
    <source>
        <dbReference type="ARBA" id="ARBA00022763"/>
    </source>
</evidence>
<evidence type="ECO:0000256" key="16">
    <source>
        <dbReference type="ARBA" id="ARBA00042156"/>
    </source>
</evidence>
<evidence type="ECO:0000256" key="2">
    <source>
        <dbReference type="ARBA" id="ARBA00022490"/>
    </source>
</evidence>
<dbReference type="InterPro" id="IPR027417">
    <property type="entry name" value="P-loop_NTPase"/>
</dbReference>
<dbReference type="SUPFAM" id="SSF52540">
    <property type="entry name" value="P-loop containing nucleoside triphosphate hydrolases"/>
    <property type="match status" value="2"/>
</dbReference>
<dbReference type="GO" id="GO:0009380">
    <property type="term" value="C:excinuclease repair complex"/>
    <property type="evidence" value="ECO:0007669"/>
    <property type="project" value="InterPro"/>
</dbReference>
<evidence type="ECO:0000256" key="12">
    <source>
        <dbReference type="ARBA" id="ARBA00023125"/>
    </source>
</evidence>
<gene>
    <name evidence="18" type="primary">uvrA</name>
    <name evidence="18" type="ORF">DN745_07725</name>
</gene>
<dbReference type="Pfam" id="PF17760">
    <property type="entry name" value="UvrA_inter"/>
    <property type="match status" value="1"/>
</dbReference>
<dbReference type="Gene3D" id="3.30.1490.20">
    <property type="entry name" value="ATP-grasp fold, A domain"/>
    <property type="match status" value="1"/>
</dbReference>
<evidence type="ECO:0000256" key="10">
    <source>
        <dbReference type="ARBA" id="ARBA00022840"/>
    </source>
</evidence>
<keyword evidence="5" id="KW-0547">Nucleotide-binding</keyword>
<evidence type="ECO:0000256" key="1">
    <source>
        <dbReference type="ARBA" id="ARBA00004496"/>
    </source>
</evidence>
<accession>A0A2Z4FK53</accession>
<dbReference type="Gene3D" id="3.40.50.300">
    <property type="entry name" value="P-loop containing nucleotide triphosphate hydrolases"/>
    <property type="match status" value="2"/>
</dbReference>
<keyword evidence="19" id="KW-1185">Reference proteome</keyword>
<dbReference type="SMART" id="SM00382">
    <property type="entry name" value="AAA"/>
    <property type="match status" value="2"/>
</dbReference>
<dbReference type="PANTHER" id="PTHR43152:SF3">
    <property type="entry name" value="UVRABC SYSTEM PROTEIN A"/>
    <property type="match status" value="1"/>
</dbReference>
<keyword evidence="12" id="KW-0238">DNA-binding</keyword>
<protein>
    <recommendedName>
        <fullName evidence="15">UvrABC system protein A</fullName>
    </recommendedName>
    <alternativeName>
        <fullName evidence="16">Excinuclease ABC subunit A</fullName>
    </alternativeName>
</protein>
<dbReference type="InterPro" id="IPR041552">
    <property type="entry name" value="UvrA_DNA-bd"/>
</dbReference>
<comment type="similarity">
    <text evidence="14">Belongs to the ABC transporter superfamily. UvrA family.</text>
</comment>
<organism evidence="18 19">
    <name type="scientific">Bradymonas sediminis</name>
    <dbReference type="NCBI Taxonomy" id="1548548"/>
    <lineage>
        <taxon>Bacteria</taxon>
        <taxon>Deltaproteobacteria</taxon>
        <taxon>Bradymonadales</taxon>
        <taxon>Bradymonadaceae</taxon>
        <taxon>Bradymonas</taxon>
    </lineage>
</organism>
<keyword evidence="2" id="KW-0963">Cytoplasm</keyword>
<evidence type="ECO:0000259" key="17">
    <source>
        <dbReference type="PROSITE" id="PS50893"/>
    </source>
</evidence>
<sequence>MPRTMPETMPNTEVTPAVDSAESEAIESDLPQQYVTLRGVRTHNLKGIDCKIPHGKLTVISGVSGSGKSSLAFDTLYAEGQRRYTESLSTYARQFLQRMERPPVEAVKNIQPALALRQKNDVSNARSTVGTITEVDDHLQLVYTHIGETICPTCETLVGRDTVPGVVTAIEGMDDGTRLILVAQADGGENKHRHAVLKHLVQEGYRRLLIDGEMVDITESDIESLLDREAFPVIIDRIVVRKDEEMRFAEAVEAAFALGNGRLEVHFYDDMERAPLIFDRAFRCNGCGTDFIEPQPALFSFNSSLGACDTCSGFGKVMGVDFKKVIPNTRLTLKEGVIACLETPAYRKDRSELFDACRDREIPLDVPFEKLDAAAQDFIIEGGKRSKNGKTGKKYKGVRGFFEALKKKQYKTHVRIMLARYRGYDRCPDCKGARLNASARNVRVAGKAIGDLWQMRLSEAKTYFDELELPDDQFARVETLLDEIEHRLAYLNEIGCGYLRLDRQSRTLSGGEMQRIHLTASLGRALTDTLYVLDEPTAGMHASDTDKLMQVLYDLRDLDNTVVVVEHDPEVIEGADYIIEIGPGGGEQGGELLFSGPIKEFRERETITSEALLERQALARAAAATALGRKKQPKDYVRIVGAREHNLADLTVEIPCGQLTAVTGLSGSGKSTLCERVLYQGWKAMKGQGGTDAGAHDALEGLERFDDVVLMDQAAVGRSSRSNSLSYTGAFDAVRKLFAATRAAKQIGLTVGDFSFNTAGGRCETCNGAGTITVEMHFMADIEVTCEDCQGKRYGRRVLDVEYRGKNIADIFDMTVAEGVEFFRETRSLLRKLEPLVDVGLGYLRMGQTTATLSGGEAQRLKLATYIADGRKRGDTKPVLFIFDEPTVGLHMLDISTLLSSLKKLVDLGHTVIVIEHNIDFIAQCDHIIDLGPGAGPAGGQLVATGTPREVANTKESVTGRYLAELLDAN</sequence>
<evidence type="ECO:0000256" key="11">
    <source>
        <dbReference type="ARBA" id="ARBA00022881"/>
    </source>
</evidence>
<evidence type="ECO:0000256" key="9">
    <source>
        <dbReference type="ARBA" id="ARBA00022833"/>
    </source>
</evidence>
<keyword evidence="13" id="KW-0234">DNA repair</keyword>
<keyword evidence="7" id="KW-0228">DNA excision</keyword>
<evidence type="ECO:0000256" key="13">
    <source>
        <dbReference type="ARBA" id="ARBA00023204"/>
    </source>
</evidence>
<evidence type="ECO:0000256" key="5">
    <source>
        <dbReference type="ARBA" id="ARBA00022741"/>
    </source>
</evidence>
<dbReference type="GO" id="GO:0003677">
    <property type="term" value="F:DNA binding"/>
    <property type="evidence" value="ECO:0007669"/>
    <property type="project" value="UniProtKB-KW"/>
</dbReference>
<evidence type="ECO:0000256" key="15">
    <source>
        <dbReference type="ARBA" id="ARBA00039316"/>
    </source>
</evidence>
<keyword evidence="4" id="KW-0677">Repeat</keyword>
<feature type="domain" description="ABC transporter" evidence="17">
    <location>
        <begin position="631"/>
        <end position="958"/>
    </location>
</feature>
<dbReference type="PROSITE" id="PS50893">
    <property type="entry name" value="ABC_TRANSPORTER_2"/>
    <property type="match status" value="1"/>
</dbReference>
<reference evidence="18 19" key="1">
    <citation type="submission" date="2018-06" db="EMBL/GenBank/DDBJ databases">
        <title>Lujinxingia sediminis gen. nov. sp. nov., a new facultative anaerobic member of the class Deltaproteobacteria, and proposal of Lujinxingaceae fam. nov.</title>
        <authorList>
            <person name="Guo L.-Y."/>
            <person name="Li C.-M."/>
            <person name="Wang S."/>
            <person name="Du Z.-J."/>
        </authorList>
    </citation>
    <scope>NUCLEOTIDE SEQUENCE [LARGE SCALE GENOMIC DNA]</scope>
    <source>
        <strain evidence="18 19">FA350</strain>
    </source>
</reference>
<dbReference type="InterPro" id="IPR004602">
    <property type="entry name" value="UvrA"/>
</dbReference>
<dbReference type="PROSITE" id="PS00211">
    <property type="entry name" value="ABC_TRANSPORTER_1"/>
    <property type="match status" value="1"/>
</dbReference>
<keyword evidence="8" id="KW-0863">Zinc-finger</keyword>
<name>A0A2Z4FK53_9DELT</name>
<dbReference type="OrthoDB" id="9809851at2"/>
<evidence type="ECO:0000256" key="8">
    <source>
        <dbReference type="ARBA" id="ARBA00022771"/>
    </source>
</evidence>
<proteinExistence type="inferred from homology"/>
<evidence type="ECO:0000256" key="7">
    <source>
        <dbReference type="ARBA" id="ARBA00022769"/>
    </source>
</evidence>
<keyword evidence="11" id="KW-0267">Excision nuclease</keyword>
<dbReference type="GO" id="GO:0006289">
    <property type="term" value="P:nucleotide-excision repair"/>
    <property type="evidence" value="ECO:0007669"/>
    <property type="project" value="InterPro"/>
</dbReference>
<dbReference type="PANTHER" id="PTHR43152">
    <property type="entry name" value="UVRABC SYSTEM PROTEIN A"/>
    <property type="match status" value="1"/>
</dbReference>
<comment type="subcellular location">
    <subcellularLocation>
        <location evidence="1">Cytoplasm</location>
    </subcellularLocation>
</comment>
<keyword evidence="6" id="KW-0227">DNA damage</keyword>
<keyword evidence="9" id="KW-0862">Zinc</keyword>
<keyword evidence="10" id="KW-0067">ATP-binding</keyword>
<dbReference type="NCBIfam" id="TIGR00630">
    <property type="entry name" value="uvra"/>
    <property type="match status" value="1"/>
</dbReference>
<evidence type="ECO:0000256" key="3">
    <source>
        <dbReference type="ARBA" id="ARBA00022723"/>
    </source>
</evidence>
<dbReference type="Pfam" id="PF17755">
    <property type="entry name" value="UvrA_DNA-bind"/>
    <property type="match status" value="1"/>
</dbReference>
<dbReference type="AlphaFoldDB" id="A0A2Z4FK53"/>
<dbReference type="Gene3D" id="1.20.1580.10">
    <property type="entry name" value="ABC transporter ATPase like domain"/>
    <property type="match status" value="2"/>
</dbReference>
<evidence type="ECO:0000256" key="4">
    <source>
        <dbReference type="ARBA" id="ARBA00022737"/>
    </source>
</evidence>
<dbReference type="InterPro" id="IPR003593">
    <property type="entry name" value="AAA+_ATPase"/>
</dbReference>
<dbReference type="Proteomes" id="UP000249799">
    <property type="component" value="Chromosome"/>
</dbReference>
<evidence type="ECO:0000313" key="18">
    <source>
        <dbReference type="EMBL" id="AWV89235.1"/>
    </source>
</evidence>
<dbReference type="GO" id="GO:0004518">
    <property type="term" value="F:nuclease activity"/>
    <property type="evidence" value="ECO:0007669"/>
    <property type="project" value="UniProtKB-KW"/>
</dbReference>
<dbReference type="GO" id="GO:0005737">
    <property type="term" value="C:cytoplasm"/>
    <property type="evidence" value="ECO:0007669"/>
    <property type="project" value="UniProtKB-SubCell"/>
</dbReference>
<keyword evidence="3" id="KW-0479">Metal-binding</keyword>
<dbReference type="GO" id="GO:0016887">
    <property type="term" value="F:ATP hydrolysis activity"/>
    <property type="evidence" value="ECO:0007669"/>
    <property type="project" value="InterPro"/>
</dbReference>
<dbReference type="InterPro" id="IPR003439">
    <property type="entry name" value="ABC_transporter-like_ATP-bd"/>
</dbReference>
<dbReference type="EMBL" id="CP030032">
    <property type="protein sequence ID" value="AWV89235.1"/>
    <property type="molecule type" value="Genomic_DNA"/>
</dbReference>
<dbReference type="InterPro" id="IPR041102">
    <property type="entry name" value="UvrA_inter"/>
</dbReference>
<dbReference type="InterPro" id="IPR013815">
    <property type="entry name" value="ATP_grasp_subdomain_1"/>
</dbReference>
<dbReference type="GO" id="GO:0008270">
    <property type="term" value="F:zinc ion binding"/>
    <property type="evidence" value="ECO:0007669"/>
    <property type="project" value="UniProtKB-KW"/>
</dbReference>
<dbReference type="GO" id="GO:0005524">
    <property type="term" value="F:ATP binding"/>
    <property type="evidence" value="ECO:0007669"/>
    <property type="project" value="UniProtKB-KW"/>
</dbReference>
<dbReference type="InterPro" id="IPR017871">
    <property type="entry name" value="ABC_transporter-like_CS"/>
</dbReference>
<dbReference type="Gene3D" id="1.10.8.280">
    <property type="entry name" value="ABC transporter ATPase domain-like"/>
    <property type="match status" value="1"/>
</dbReference>
<evidence type="ECO:0000313" key="19">
    <source>
        <dbReference type="Proteomes" id="UP000249799"/>
    </source>
</evidence>
<dbReference type="KEGG" id="bsed:DN745_07725"/>